<evidence type="ECO:0000256" key="1">
    <source>
        <dbReference type="ARBA" id="ARBA00023054"/>
    </source>
</evidence>
<evidence type="ECO:0000256" key="2">
    <source>
        <dbReference type="SAM" id="MobiDB-lite"/>
    </source>
</evidence>
<feature type="compositionally biased region" description="Basic residues" evidence="2">
    <location>
        <begin position="1"/>
        <end position="17"/>
    </location>
</feature>
<dbReference type="Pfam" id="PF09073">
    <property type="entry name" value="BUD22"/>
    <property type="match status" value="1"/>
</dbReference>
<dbReference type="InterPro" id="IPR037393">
    <property type="entry name" value="Bud22/SRFB1"/>
</dbReference>
<feature type="compositionally biased region" description="Acidic residues" evidence="2">
    <location>
        <begin position="197"/>
        <end position="217"/>
    </location>
</feature>
<feature type="compositionally biased region" description="Acidic residues" evidence="2">
    <location>
        <begin position="228"/>
        <end position="240"/>
    </location>
</feature>
<feature type="compositionally biased region" description="Acidic residues" evidence="2">
    <location>
        <begin position="284"/>
        <end position="310"/>
    </location>
</feature>
<dbReference type="InterPro" id="IPR015158">
    <property type="entry name" value="Bud22_dom"/>
</dbReference>
<comment type="caution">
    <text evidence="4">The sequence shown here is derived from an EMBL/GenBank/DDBJ whole genome shotgun (WGS) entry which is preliminary data.</text>
</comment>
<dbReference type="Proteomes" id="UP000696573">
    <property type="component" value="Unassembled WGS sequence"/>
</dbReference>
<evidence type="ECO:0000259" key="3">
    <source>
        <dbReference type="Pfam" id="PF09073"/>
    </source>
</evidence>
<feature type="domain" description="Bud22" evidence="3">
    <location>
        <begin position="29"/>
        <end position="481"/>
    </location>
</feature>
<dbReference type="GO" id="GO:0005634">
    <property type="term" value="C:nucleus"/>
    <property type="evidence" value="ECO:0007669"/>
    <property type="project" value="TreeGrafter"/>
</dbReference>
<dbReference type="PANTHER" id="PTHR23325">
    <property type="entry name" value="SERUM RESPONSE FACTOR-BINDING"/>
    <property type="match status" value="1"/>
</dbReference>
<feature type="region of interest" description="Disordered" evidence="2">
    <location>
        <begin position="1"/>
        <end position="30"/>
    </location>
</feature>
<keyword evidence="5" id="KW-1185">Reference proteome</keyword>
<gene>
    <name evidence="4" type="ORF">CRHIZ90672A_00016114</name>
</gene>
<feature type="compositionally biased region" description="Basic residues" evidence="2">
    <location>
        <begin position="378"/>
        <end position="391"/>
    </location>
</feature>
<dbReference type="GO" id="GO:0030490">
    <property type="term" value="P:maturation of SSU-rRNA"/>
    <property type="evidence" value="ECO:0007669"/>
    <property type="project" value="TreeGrafter"/>
</dbReference>
<feature type="compositionally biased region" description="Basic and acidic residues" evidence="2">
    <location>
        <begin position="259"/>
        <end position="274"/>
    </location>
</feature>
<evidence type="ECO:0000313" key="5">
    <source>
        <dbReference type="Proteomes" id="UP000696573"/>
    </source>
</evidence>
<feature type="compositionally biased region" description="Basic and acidic residues" evidence="2">
    <location>
        <begin position="392"/>
        <end position="411"/>
    </location>
</feature>
<dbReference type="EMBL" id="CABFNQ020000438">
    <property type="protein sequence ID" value="CAH0014817.1"/>
    <property type="molecule type" value="Genomic_DNA"/>
</dbReference>
<dbReference type="OrthoDB" id="3364872at2759"/>
<keyword evidence="1" id="KW-0175">Coiled coil</keyword>
<organism evidence="4 5">
    <name type="scientific">Clonostachys rhizophaga</name>
    <dbReference type="NCBI Taxonomy" id="160324"/>
    <lineage>
        <taxon>Eukaryota</taxon>
        <taxon>Fungi</taxon>
        <taxon>Dikarya</taxon>
        <taxon>Ascomycota</taxon>
        <taxon>Pezizomycotina</taxon>
        <taxon>Sordariomycetes</taxon>
        <taxon>Hypocreomycetidae</taxon>
        <taxon>Hypocreales</taxon>
        <taxon>Bionectriaceae</taxon>
        <taxon>Clonostachys</taxon>
    </lineage>
</organism>
<feature type="compositionally biased region" description="Polar residues" evidence="2">
    <location>
        <begin position="20"/>
        <end position="29"/>
    </location>
</feature>
<accession>A0A9N9V387</accession>
<feature type="non-terminal residue" evidence="4">
    <location>
        <position position="1"/>
    </location>
</feature>
<evidence type="ECO:0000313" key="4">
    <source>
        <dbReference type="EMBL" id="CAH0014817.1"/>
    </source>
</evidence>
<sequence>DFSAQKQHKSAMSKRKRNSEPTLQDQLTKSQDELFRALKAAKGFERQRLSKRLHEAGITPDKQERLEREVAVLKSLELHQTARAHLFSSLLKVKAIAASTDLPDEIRTGVPRPELSEEEKSALHNVTSGLYNRKPVKDVVDRAIGSVCRILGVPVPSKGGKQGRKDRRGDAEDQPADRISHEAEDEVNLPPESGDGAGEEGPDEVTDFEGFSDDGEPGPEVAGVASDSEGEDGDVEEGEFAEYSHLLGSSSEDEDAEFDDKRYDQFRGREKVNLDDISVSGSDADVEVGEESDDNDEDEEQEEEEQEAESDQSSSPPPPTKKTKRSKDPGPIRDSTFLPSLMGGYMSGSESASDVDVEAPKKRRGQRARQAIWEKKFGAKAKHLQRKKRKGGRDDGWDMRRGAVDGDDQGRRTPWKKGVSNPFLNKGRGDGDGSSFQPKPQPPKPTKRDDEGVLHPSWEAAKKAKDAQKAIAFSGAKIVFD</sequence>
<dbReference type="AlphaFoldDB" id="A0A9N9V387"/>
<protein>
    <recommendedName>
        <fullName evidence="3">Bud22 domain-containing protein</fullName>
    </recommendedName>
</protein>
<dbReference type="GO" id="GO:0030686">
    <property type="term" value="C:90S preribosome"/>
    <property type="evidence" value="ECO:0007669"/>
    <property type="project" value="TreeGrafter"/>
</dbReference>
<proteinExistence type="predicted"/>
<name>A0A9N9V387_9HYPO</name>
<dbReference type="PANTHER" id="PTHR23325:SF1">
    <property type="entry name" value="SERUM RESPONSE FACTOR-BINDING PROTEIN 1"/>
    <property type="match status" value="1"/>
</dbReference>
<feature type="compositionally biased region" description="Basic and acidic residues" evidence="2">
    <location>
        <begin position="167"/>
        <end position="182"/>
    </location>
</feature>
<reference evidence="4" key="1">
    <citation type="submission" date="2021-10" db="EMBL/GenBank/DDBJ databases">
        <authorList>
            <person name="Piombo E."/>
        </authorList>
    </citation>
    <scope>NUCLEOTIDE SEQUENCE</scope>
</reference>
<feature type="region of interest" description="Disordered" evidence="2">
    <location>
        <begin position="155"/>
        <end position="467"/>
    </location>
</feature>